<accession>A0A7S0YMG2</accession>
<dbReference type="EMBL" id="HBFM01020619">
    <property type="protein sequence ID" value="CAD8778015.1"/>
    <property type="molecule type" value="Transcribed_RNA"/>
</dbReference>
<proteinExistence type="predicted"/>
<feature type="region of interest" description="Disordered" evidence="2">
    <location>
        <begin position="1"/>
        <end position="135"/>
    </location>
</feature>
<feature type="compositionally biased region" description="Pro residues" evidence="2">
    <location>
        <begin position="75"/>
        <end position="85"/>
    </location>
</feature>
<protein>
    <submittedName>
        <fullName evidence="3">Uncharacterized protein</fullName>
    </submittedName>
</protein>
<keyword evidence="1" id="KW-0175">Coiled coil</keyword>
<dbReference type="AlphaFoldDB" id="A0A7S0YMG2"/>
<evidence type="ECO:0000256" key="2">
    <source>
        <dbReference type="SAM" id="MobiDB-lite"/>
    </source>
</evidence>
<organism evidence="3">
    <name type="scientific">Polytomella parva</name>
    <dbReference type="NCBI Taxonomy" id="51329"/>
    <lineage>
        <taxon>Eukaryota</taxon>
        <taxon>Viridiplantae</taxon>
        <taxon>Chlorophyta</taxon>
        <taxon>core chlorophytes</taxon>
        <taxon>Chlorophyceae</taxon>
        <taxon>CS clade</taxon>
        <taxon>Chlamydomonadales</taxon>
        <taxon>Chlamydomonadaceae</taxon>
        <taxon>Polytomella</taxon>
    </lineage>
</organism>
<name>A0A7S0YMG2_9CHLO</name>
<sequence length="202" mass="23311">MGFMDKLSAPKFSGRHSRSAGRSRRDEVSSNGARDSYDSAAGNLSPGRMNNKGRGESHRPEHGFSFLKKKSPERSPSPAPLPPSNPQMNQDHYHYNHDEDRSRSPSFKLRNLFGRSNSKDNVSSQLPASPPPSQQLVQRDFHHEIQVLETQLHDYENLKKRLKAEEKQCAEWREKWNYQNFKLNLMADMLVLRVLEVERIVE</sequence>
<evidence type="ECO:0000313" key="3">
    <source>
        <dbReference type="EMBL" id="CAD8778015.1"/>
    </source>
</evidence>
<feature type="compositionally biased region" description="Basic residues" evidence="2">
    <location>
        <begin position="13"/>
        <end position="22"/>
    </location>
</feature>
<gene>
    <name evidence="3" type="ORF">PPAR00522_LOCUS13414</name>
</gene>
<feature type="compositionally biased region" description="Basic and acidic residues" evidence="2">
    <location>
        <begin position="91"/>
        <end position="103"/>
    </location>
</feature>
<feature type="coiled-coil region" evidence="1">
    <location>
        <begin position="145"/>
        <end position="175"/>
    </location>
</feature>
<evidence type="ECO:0000256" key="1">
    <source>
        <dbReference type="SAM" id="Coils"/>
    </source>
</evidence>
<reference evidence="3" key="1">
    <citation type="submission" date="2021-01" db="EMBL/GenBank/DDBJ databases">
        <authorList>
            <person name="Corre E."/>
            <person name="Pelletier E."/>
            <person name="Niang G."/>
            <person name="Scheremetjew M."/>
            <person name="Finn R."/>
            <person name="Kale V."/>
            <person name="Holt S."/>
            <person name="Cochrane G."/>
            <person name="Meng A."/>
            <person name="Brown T."/>
            <person name="Cohen L."/>
        </authorList>
    </citation>
    <scope>NUCLEOTIDE SEQUENCE</scope>
    <source>
        <strain evidence="3">SAG 63-3</strain>
    </source>
</reference>
<feature type="compositionally biased region" description="Basic and acidic residues" evidence="2">
    <location>
        <begin position="53"/>
        <end position="62"/>
    </location>
</feature>